<dbReference type="InterPro" id="IPR020846">
    <property type="entry name" value="MFS_dom"/>
</dbReference>
<dbReference type="InterPro" id="IPR036259">
    <property type="entry name" value="MFS_trans_sf"/>
</dbReference>
<gene>
    <name evidence="8" type="ORF">G7Y89_g13782</name>
</gene>
<dbReference type="PANTHER" id="PTHR23501">
    <property type="entry name" value="MAJOR FACILITATOR SUPERFAMILY"/>
    <property type="match status" value="1"/>
</dbReference>
<dbReference type="PANTHER" id="PTHR23501:SF198">
    <property type="entry name" value="AZOLE RESISTANCE PROTEIN 1-RELATED"/>
    <property type="match status" value="1"/>
</dbReference>
<keyword evidence="3 6" id="KW-1133">Transmembrane helix</keyword>
<evidence type="ECO:0000259" key="7">
    <source>
        <dbReference type="PROSITE" id="PS50850"/>
    </source>
</evidence>
<evidence type="ECO:0000256" key="1">
    <source>
        <dbReference type="ARBA" id="ARBA00004141"/>
    </source>
</evidence>
<dbReference type="FunFam" id="1.20.1720.10:FF:000012">
    <property type="entry name" value="MFS toxin efflux pump (AflT)"/>
    <property type="match status" value="1"/>
</dbReference>
<organism evidence="8 9">
    <name type="scientific">Cudoniella acicularis</name>
    <dbReference type="NCBI Taxonomy" id="354080"/>
    <lineage>
        <taxon>Eukaryota</taxon>
        <taxon>Fungi</taxon>
        <taxon>Dikarya</taxon>
        <taxon>Ascomycota</taxon>
        <taxon>Pezizomycotina</taxon>
        <taxon>Leotiomycetes</taxon>
        <taxon>Helotiales</taxon>
        <taxon>Tricladiaceae</taxon>
        <taxon>Cudoniella</taxon>
    </lineage>
</organism>
<keyword evidence="2 6" id="KW-0812">Transmembrane</keyword>
<dbReference type="GO" id="GO:0005886">
    <property type="term" value="C:plasma membrane"/>
    <property type="evidence" value="ECO:0007669"/>
    <property type="project" value="TreeGrafter"/>
</dbReference>
<comment type="caution">
    <text evidence="8">The sequence shown here is derived from an EMBL/GenBank/DDBJ whole genome shotgun (WGS) entry which is preliminary data.</text>
</comment>
<evidence type="ECO:0000313" key="8">
    <source>
        <dbReference type="EMBL" id="KAF4624389.1"/>
    </source>
</evidence>
<evidence type="ECO:0000256" key="2">
    <source>
        <dbReference type="ARBA" id="ARBA00022692"/>
    </source>
</evidence>
<feature type="transmembrane region" description="Helical" evidence="6">
    <location>
        <begin position="406"/>
        <end position="426"/>
    </location>
</feature>
<dbReference type="Gene3D" id="1.20.1250.20">
    <property type="entry name" value="MFS general substrate transporter like domains"/>
    <property type="match status" value="1"/>
</dbReference>
<evidence type="ECO:0000256" key="5">
    <source>
        <dbReference type="SAM" id="MobiDB-lite"/>
    </source>
</evidence>
<feature type="transmembrane region" description="Helical" evidence="6">
    <location>
        <begin position="432"/>
        <end position="452"/>
    </location>
</feature>
<feature type="transmembrane region" description="Helical" evidence="6">
    <location>
        <begin position="374"/>
        <end position="394"/>
    </location>
</feature>
<feature type="transmembrane region" description="Helical" evidence="6">
    <location>
        <begin position="274"/>
        <end position="296"/>
    </location>
</feature>
<feature type="compositionally biased region" description="Basic and acidic residues" evidence="5">
    <location>
        <begin position="19"/>
        <end position="37"/>
    </location>
</feature>
<evidence type="ECO:0000256" key="3">
    <source>
        <dbReference type="ARBA" id="ARBA00022989"/>
    </source>
</evidence>
<dbReference type="CDD" id="cd17502">
    <property type="entry name" value="MFS_Azr1_MDR_like"/>
    <property type="match status" value="1"/>
</dbReference>
<feature type="transmembrane region" description="Helical" evidence="6">
    <location>
        <begin position="118"/>
        <end position="138"/>
    </location>
</feature>
<dbReference type="GO" id="GO:0022857">
    <property type="term" value="F:transmembrane transporter activity"/>
    <property type="evidence" value="ECO:0007669"/>
    <property type="project" value="InterPro"/>
</dbReference>
<dbReference type="PRINTS" id="PR01036">
    <property type="entry name" value="TCRTETB"/>
</dbReference>
<feature type="transmembrane region" description="Helical" evidence="6">
    <location>
        <begin position="316"/>
        <end position="337"/>
    </location>
</feature>
<feature type="transmembrane region" description="Helical" evidence="6">
    <location>
        <begin position="53"/>
        <end position="77"/>
    </location>
</feature>
<dbReference type="Pfam" id="PF07690">
    <property type="entry name" value="MFS_1"/>
    <property type="match status" value="1"/>
</dbReference>
<dbReference type="Proteomes" id="UP000566819">
    <property type="component" value="Unassembled WGS sequence"/>
</dbReference>
<protein>
    <recommendedName>
        <fullName evidence="7">Major facilitator superfamily (MFS) profile domain-containing protein</fullName>
    </recommendedName>
</protein>
<dbReference type="OrthoDB" id="10021397at2759"/>
<dbReference type="SUPFAM" id="SSF103473">
    <property type="entry name" value="MFS general substrate transporter"/>
    <property type="match status" value="1"/>
</dbReference>
<keyword evidence="4 6" id="KW-0472">Membrane</keyword>
<name>A0A8H4VYC4_9HELO</name>
<dbReference type="PROSITE" id="PS50850">
    <property type="entry name" value="MFS"/>
    <property type="match status" value="1"/>
</dbReference>
<feature type="transmembrane region" description="Helical" evidence="6">
    <location>
        <begin position="207"/>
        <end position="227"/>
    </location>
</feature>
<accession>A0A8H4VYC4</accession>
<comment type="subcellular location">
    <subcellularLocation>
        <location evidence="1">Membrane</location>
        <topology evidence="1">Multi-pass membrane protein</topology>
    </subcellularLocation>
</comment>
<dbReference type="EMBL" id="JAAMPI010001670">
    <property type="protein sequence ID" value="KAF4624389.1"/>
    <property type="molecule type" value="Genomic_DNA"/>
</dbReference>
<evidence type="ECO:0000313" key="9">
    <source>
        <dbReference type="Proteomes" id="UP000566819"/>
    </source>
</evidence>
<reference evidence="8 9" key="1">
    <citation type="submission" date="2020-03" db="EMBL/GenBank/DDBJ databases">
        <title>Draft Genome Sequence of Cudoniella acicularis.</title>
        <authorList>
            <person name="Buettner E."/>
            <person name="Kellner H."/>
        </authorList>
    </citation>
    <scope>NUCLEOTIDE SEQUENCE [LARGE SCALE GENOMIC DNA]</scope>
    <source>
        <strain evidence="8 9">DSM 108380</strain>
    </source>
</reference>
<feature type="transmembrane region" description="Helical" evidence="6">
    <location>
        <begin position="510"/>
        <end position="532"/>
    </location>
</feature>
<dbReference type="InterPro" id="IPR011701">
    <property type="entry name" value="MFS"/>
</dbReference>
<feature type="region of interest" description="Disordered" evidence="5">
    <location>
        <begin position="16"/>
        <end position="41"/>
    </location>
</feature>
<feature type="transmembrane region" description="Helical" evidence="6">
    <location>
        <begin position="248"/>
        <end position="268"/>
    </location>
</feature>
<evidence type="ECO:0000256" key="6">
    <source>
        <dbReference type="SAM" id="Phobius"/>
    </source>
</evidence>
<proteinExistence type="predicted"/>
<evidence type="ECO:0000256" key="4">
    <source>
        <dbReference type="ARBA" id="ARBA00023136"/>
    </source>
</evidence>
<feature type="transmembrane region" description="Helical" evidence="6">
    <location>
        <begin position="89"/>
        <end position="106"/>
    </location>
</feature>
<keyword evidence="9" id="KW-1185">Reference proteome</keyword>
<feature type="domain" description="Major facilitator superfamily (MFS) profile" evidence="7">
    <location>
        <begin position="54"/>
        <end position="499"/>
    </location>
</feature>
<dbReference type="AlphaFoldDB" id="A0A8H4VYC4"/>
<feature type="transmembrane region" description="Helical" evidence="6">
    <location>
        <begin position="144"/>
        <end position="164"/>
    </location>
</feature>
<sequence>MDSSKASTEATSLEIANAHLDEKDPAAEATADSRPEQEIEDTSGHIKGVRLGLIVLGLCLAVFLIGLDNSILATAIPTITTAFNSLDDVGWYGSAFLISVCALQPISGKLYQYFSLKWTYLCFLCLFELGSLICATSVSSVMLIIGRAIAGMGAAGLFSGALVIVSRSIPLRQQPVYTGCIASMFGVANLVGPILGGAFTQHVTWRWCFYINLPLGFITALILIFFFTPNNNELTKLPFLKKITHLDLPGLSIFVPSVVMLLLAIQWGGTTHPWSSATIIGLLVGFAATMILFAFWQHHLGDEASIPPRIISQRNVYSAVTILFLGLGAAGVVGYYIPMWFQVVKDASPVKSGVRFLPAVGGNILTKYGYYNPWLFTGTAFVAIAGGVFTTWKIDTSDTMINGIEVLSGMGAACVIQTPIIALMSLLPPPDIPTATSISVFFQFLGGALFLTGSSSLFNSRLLSALHTYAPSLNAPLIISAGASGLRKIVAEIGGGEEEVEMVVRAYDEAITGTFWLCVGGAAVAFFCSFGIEWKSVKGKRAGGEGRSGEAVLVV</sequence>
<feature type="transmembrane region" description="Helical" evidence="6">
    <location>
        <begin position="176"/>
        <end position="195"/>
    </location>
</feature>
<feature type="transmembrane region" description="Helical" evidence="6">
    <location>
        <begin position="473"/>
        <end position="490"/>
    </location>
</feature>